<dbReference type="InterPro" id="IPR000734">
    <property type="entry name" value="TAG_lipase"/>
</dbReference>
<evidence type="ECO:0000313" key="6">
    <source>
        <dbReference type="EMBL" id="GFS19022.1"/>
    </source>
</evidence>
<dbReference type="AlphaFoldDB" id="A0AAV4J892"/>
<evidence type="ECO:0000256" key="1">
    <source>
        <dbReference type="ARBA" id="ARBA00004613"/>
    </source>
</evidence>
<dbReference type="InterPro" id="IPR029058">
    <property type="entry name" value="AB_hydrolase_fold"/>
</dbReference>
<sequence>MILQGDYNVIIVSWSKGARLTNYDLASANVRLVATQVKVLLKLLQRVAGLQMKDVHMIGHSLGAHTSGYVGTLMGDKIARITGLDPADPNFEHLPYVVRLDPTDALFVDVIHTDGRKFESTVGFGLAQPSGHIDFYVNGGKNQKGCTDGIQGLIDGVIKSVRGKSDLSLAQTAGKGAACSHARAHSIFVESINSKCKFKSFPCENYDKFLRGECYQCGLSGCSTAGFYADDYPTATGKHYLMTYAKEPYCGDAYYNLHIKVLGSQRSTKGDIYVQLRNMKGIRTRKVSLMGRDDKKMGRDGINMPIVLDKSLQQLGKDGLFIELTYKKMSAPWYDFWTAAQKTFRIQSVKLTEVATGQSMVSSGTQTRELHDKVGNVITLKREVFTGITG</sequence>
<protein>
    <submittedName>
        <fullName evidence="6">Pancreatic triacylglycerol lipase-like</fullName>
    </submittedName>
</protein>
<evidence type="ECO:0000313" key="7">
    <source>
        <dbReference type="Proteomes" id="UP000762676"/>
    </source>
</evidence>
<dbReference type="GO" id="GO:0016298">
    <property type="term" value="F:lipase activity"/>
    <property type="evidence" value="ECO:0007669"/>
    <property type="project" value="InterPro"/>
</dbReference>
<dbReference type="SUPFAM" id="SSF53474">
    <property type="entry name" value="alpha/beta-Hydrolases"/>
    <property type="match status" value="1"/>
</dbReference>
<feature type="domain" description="Lipase" evidence="5">
    <location>
        <begin position="6"/>
        <end position="249"/>
    </location>
</feature>
<keyword evidence="3" id="KW-0964">Secreted</keyword>
<organism evidence="6 7">
    <name type="scientific">Elysia marginata</name>
    <dbReference type="NCBI Taxonomy" id="1093978"/>
    <lineage>
        <taxon>Eukaryota</taxon>
        <taxon>Metazoa</taxon>
        <taxon>Spiralia</taxon>
        <taxon>Lophotrochozoa</taxon>
        <taxon>Mollusca</taxon>
        <taxon>Gastropoda</taxon>
        <taxon>Heterobranchia</taxon>
        <taxon>Euthyneura</taxon>
        <taxon>Panpulmonata</taxon>
        <taxon>Sacoglossa</taxon>
        <taxon>Placobranchoidea</taxon>
        <taxon>Plakobranchidae</taxon>
        <taxon>Elysia</taxon>
    </lineage>
</organism>
<dbReference type="GO" id="GO:0005615">
    <property type="term" value="C:extracellular space"/>
    <property type="evidence" value="ECO:0007669"/>
    <property type="project" value="TreeGrafter"/>
</dbReference>
<comment type="subcellular location">
    <subcellularLocation>
        <location evidence="1">Secreted</location>
    </subcellularLocation>
</comment>
<name>A0AAV4J892_9GAST</name>
<dbReference type="EMBL" id="BMAT01006749">
    <property type="protein sequence ID" value="GFS19022.1"/>
    <property type="molecule type" value="Genomic_DNA"/>
</dbReference>
<dbReference type="Proteomes" id="UP000762676">
    <property type="component" value="Unassembled WGS sequence"/>
</dbReference>
<comment type="caution">
    <text evidence="6">The sequence shown here is derived from an EMBL/GenBank/DDBJ whole genome shotgun (WGS) entry which is preliminary data.</text>
</comment>
<dbReference type="GO" id="GO:0016042">
    <property type="term" value="P:lipid catabolic process"/>
    <property type="evidence" value="ECO:0007669"/>
    <property type="project" value="TreeGrafter"/>
</dbReference>
<dbReference type="PRINTS" id="PR00821">
    <property type="entry name" value="TAGLIPASE"/>
</dbReference>
<dbReference type="InterPro" id="IPR033906">
    <property type="entry name" value="Lipase_N"/>
</dbReference>
<dbReference type="Gene3D" id="3.40.50.1820">
    <property type="entry name" value="alpha/beta hydrolase"/>
    <property type="match status" value="1"/>
</dbReference>
<dbReference type="PANTHER" id="PTHR11610">
    <property type="entry name" value="LIPASE"/>
    <property type="match status" value="1"/>
</dbReference>
<keyword evidence="7" id="KW-1185">Reference proteome</keyword>
<accession>A0AAV4J892</accession>
<evidence type="ECO:0000256" key="3">
    <source>
        <dbReference type="ARBA" id="ARBA00022525"/>
    </source>
</evidence>
<evidence type="ECO:0000259" key="5">
    <source>
        <dbReference type="Pfam" id="PF00151"/>
    </source>
</evidence>
<gene>
    <name evidence="6" type="ORF">ElyMa_003278000</name>
</gene>
<evidence type="ECO:0000256" key="2">
    <source>
        <dbReference type="ARBA" id="ARBA00010701"/>
    </source>
</evidence>
<dbReference type="Pfam" id="PF00151">
    <property type="entry name" value="Lipase"/>
    <property type="match status" value="1"/>
</dbReference>
<dbReference type="CDD" id="cd00707">
    <property type="entry name" value="Pancreat_lipase_like"/>
    <property type="match status" value="1"/>
</dbReference>
<reference evidence="6 7" key="1">
    <citation type="journal article" date="2021" name="Elife">
        <title>Chloroplast acquisition without the gene transfer in kleptoplastic sea slugs, Plakobranchus ocellatus.</title>
        <authorList>
            <person name="Maeda T."/>
            <person name="Takahashi S."/>
            <person name="Yoshida T."/>
            <person name="Shimamura S."/>
            <person name="Takaki Y."/>
            <person name="Nagai Y."/>
            <person name="Toyoda A."/>
            <person name="Suzuki Y."/>
            <person name="Arimoto A."/>
            <person name="Ishii H."/>
            <person name="Satoh N."/>
            <person name="Nishiyama T."/>
            <person name="Hasebe M."/>
            <person name="Maruyama T."/>
            <person name="Minagawa J."/>
            <person name="Obokata J."/>
            <person name="Shigenobu S."/>
        </authorList>
    </citation>
    <scope>NUCLEOTIDE SEQUENCE [LARGE SCALE GENOMIC DNA]</scope>
</reference>
<comment type="similarity">
    <text evidence="2 4">Belongs to the AB hydrolase superfamily. Lipase family.</text>
</comment>
<proteinExistence type="inferred from homology"/>
<dbReference type="InterPro" id="IPR013818">
    <property type="entry name" value="Lipase"/>
</dbReference>
<evidence type="ECO:0000256" key="4">
    <source>
        <dbReference type="RuleBase" id="RU004262"/>
    </source>
</evidence>